<protein>
    <submittedName>
        <fullName evidence="2">Uncharacterized protein</fullName>
    </submittedName>
</protein>
<dbReference type="Gene3D" id="3.40.50.2000">
    <property type="entry name" value="Glycogen Phosphorylase B"/>
    <property type="match status" value="1"/>
</dbReference>
<dbReference type="EMBL" id="AMZH03023160">
    <property type="protein sequence ID" value="RRT36757.1"/>
    <property type="molecule type" value="Genomic_DNA"/>
</dbReference>
<dbReference type="SUPFAM" id="SSF53756">
    <property type="entry name" value="UDP-Glycosyltransferase/glycogen phosphorylase"/>
    <property type="match status" value="1"/>
</dbReference>
<evidence type="ECO:0000256" key="1">
    <source>
        <dbReference type="ARBA" id="ARBA00022676"/>
    </source>
</evidence>
<keyword evidence="1" id="KW-0808">Transferase</keyword>
<name>A0A426XBA9_ENSVE</name>
<accession>A0A426XBA9</accession>
<sequence>MVAWPLFAEQRQNAVMLAEGARIALRLPRAEERIVPREEVARVVRELMQGADEGKAARRRVAELREAAARCLEEGGAAYTALDAVANKWKATN</sequence>
<dbReference type="AlphaFoldDB" id="A0A426XBA9"/>
<dbReference type="PANTHER" id="PTHR48046:SF1">
    <property type="entry name" value="GLYCOSYLTRANSFERASE-RELATED"/>
    <property type="match status" value="1"/>
</dbReference>
<dbReference type="PANTHER" id="PTHR48046">
    <property type="entry name" value="UDP-GLYCOSYLTRANSFERASE 72E1"/>
    <property type="match status" value="1"/>
</dbReference>
<organism evidence="2 3">
    <name type="scientific">Ensete ventricosum</name>
    <name type="common">Abyssinian banana</name>
    <name type="synonym">Musa ensete</name>
    <dbReference type="NCBI Taxonomy" id="4639"/>
    <lineage>
        <taxon>Eukaryota</taxon>
        <taxon>Viridiplantae</taxon>
        <taxon>Streptophyta</taxon>
        <taxon>Embryophyta</taxon>
        <taxon>Tracheophyta</taxon>
        <taxon>Spermatophyta</taxon>
        <taxon>Magnoliopsida</taxon>
        <taxon>Liliopsida</taxon>
        <taxon>Zingiberales</taxon>
        <taxon>Musaceae</taxon>
        <taxon>Ensete</taxon>
    </lineage>
</organism>
<dbReference type="GO" id="GO:0016757">
    <property type="term" value="F:glycosyltransferase activity"/>
    <property type="evidence" value="ECO:0007669"/>
    <property type="project" value="UniProtKB-KW"/>
</dbReference>
<comment type="caution">
    <text evidence="2">The sequence shown here is derived from an EMBL/GenBank/DDBJ whole genome shotgun (WGS) entry which is preliminary data.</text>
</comment>
<proteinExistence type="predicted"/>
<reference evidence="2 3" key="1">
    <citation type="journal article" date="2014" name="Agronomy (Basel)">
        <title>A Draft Genome Sequence for Ensete ventricosum, the Drought-Tolerant Tree Against Hunger.</title>
        <authorList>
            <person name="Harrison J."/>
            <person name="Moore K.A."/>
            <person name="Paszkiewicz K."/>
            <person name="Jones T."/>
            <person name="Grant M."/>
            <person name="Ambacheew D."/>
            <person name="Muzemil S."/>
            <person name="Studholme D.J."/>
        </authorList>
    </citation>
    <scope>NUCLEOTIDE SEQUENCE [LARGE SCALE GENOMIC DNA]</scope>
</reference>
<keyword evidence="1" id="KW-0328">Glycosyltransferase</keyword>
<evidence type="ECO:0000313" key="2">
    <source>
        <dbReference type="EMBL" id="RRT36757.1"/>
    </source>
</evidence>
<evidence type="ECO:0000313" key="3">
    <source>
        <dbReference type="Proteomes" id="UP000287651"/>
    </source>
</evidence>
<gene>
    <name evidence="2" type="ORF">B296_00056282</name>
</gene>
<dbReference type="Proteomes" id="UP000287651">
    <property type="component" value="Unassembled WGS sequence"/>
</dbReference>